<proteinExistence type="predicted"/>
<dbReference type="Gene3D" id="3.10.20.30">
    <property type="match status" value="1"/>
</dbReference>
<dbReference type="AlphaFoldDB" id="A0A6P0HL82"/>
<dbReference type="Pfam" id="PF02597">
    <property type="entry name" value="ThiS"/>
    <property type="match status" value="1"/>
</dbReference>
<dbReference type="SUPFAM" id="SSF54285">
    <property type="entry name" value="MoaD/ThiS"/>
    <property type="match status" value="1"/>
</dbReference>
<reference evidence="1 2" key="1">
    <citation type="journal article" date="2014" name="Int. J. Syst. Evol. Microbiol.">
        <title>Nocardioides zeae sp. nov., isolated from the stem of Zea mays.</title>
        <authorList>
            <person name="Glaeser S.P."/>
            <person name="McInroy J.A."/>
            <person name="Busse H.J."/>
            <person name="Kampfer P."/>
        </authorList>
    </citation>
    <scope>NUCLEOTIDE SEQUENCE [LARGE SCALE GENOMIC DNA]</scope>
    <source>
        <strain evidence="1 2">JCM 30728</strain>
    </source>
</reference>
<organism evidence="1 2">
    <name type="scientific">Nocardioides zeae</name>
    <dbReference type="NCBI Taxonomy" id="1457234"/>
    <lineage>
        <taxon>Bacteria</taxon>
        <taxon>Bacillati</taxon>
        <taxon>Actinomycetota</taxon>
        <taxon>Actinomycetes</taxon>
        <taxon>Propionibacteriales</taxon>
        <taxon>Nocardioidaceae</taxon>
        <taxon>Nocardioides</taxon>
    </lineage>
</organism>
<dbReference type="InterPro" id="IPR012675">
    <property type="entry name" value="Beta-grasp_dom_sf"/>
</dbReference>
<dbReference type="RefSeq" id="WP_163772603.1">
    <property type="nucleotide sequence ID" value="NZ_JAAGXA010000008.1"/>
</dbReference>
<comment type="caution">
    <text evidence="1">The sequence shown here is derived from an EMBL/GenBank/DDBJ whole genome shotgun (WGS) entry which is preliminary data.</text>
</comment>
<evidence type="ECO:0000313" key="2">
    <source>
        <dbReference type="Proteomes" id="UP000468687"/>
    </source>
</evidence>
<evidence type="ECO:0000313" key="1">
    <source>
        <dbReference type="EMBL" id="NEN79050.1"/>
    </source>
</evidence>
<name>A0A6P0HL82_9ACTN</name>
<keyword evidence="2" id="KW-1185">Reference proteome</keyword>
<accession>A0A6P0HL82</accession>
<dbReference type="InterPro" id="IPR003749">
    <property type="entry name" value="ThiS/MoaD-like"/>
</dbReference>
<protein>
    <submittedName>
        <fullName evidence="1">MoaD/ThiS family protein</fullName>
    </submittedName>
</protein>
<dbReference type="CDD" id="cd17040">
    <property type="entry name" value="Ubl_MoaD_like"/>
    <property type="match status" value="1"/>
</dbReference>
<dbReference type="EMBL" id="JAAGXA010000008">
    <property type="protein sequence ID" value="NEN79050.1"/>
    <property type="molecule type" value="Genomic_DNA"/>
</dbReference>
<sequence>MGDTPPESPRSETHVIEARYWASAKQAAGTDADRVEVEGPVTLADLQQRLLGLHPGARLGDVLAVCSVLVDERPVSSDDPGEVVVSPGSVVQFLPPFAGG</sequence>
<dbReference type="InterPro" id="IPR016155">
    <property type="entry name" value="Mopterin_synth/thiamin_S_b"/>
</dbReference>
<gene>
    <name evidence="1" type="ORF">G3T38_12255</name>
</gene>
<dbReference type="Proteomes" id="UP000468687">
    <property type="component" value="Unassembled WGS sequence"/>
</dbReference>